<organism evidence="2 3">
    <name type="scientific">Vibrio lentus</name>
    <dbReference type="NCBI Taxonomy" id="136468"/>
    <lineage>
        <taxon>Bacteria</taxon>
        <taxon>Pseudomonadati</taxon>
        <taxon>Pseudomonadota</taxon>
        <taxon>Gammaproteobacteria</taxon>
        <taxon>Vibrionales</taxon>
        <taxon>Vibrionaceae</taxon>
        <taxon>Vibrio</taxon>
    </lineage>
</organism>
<dbReference type="RefSeq" id="WP_102578759.1">
    <property type="nucleotide sequence ID" value="NZ_MCYL01000024.1"/>
</dbReference>
<evidence type="ECO:0000313" key="3">
    <source>
        <dbReference type="Proteomes" id="UP000235746"/>
    </source>
</evidence>
<evidence type="ECO:0000256" key="1">
    <source>
        <dbReference type="SAM" id="MobiDB-lite"/>
    </source>
</evidence>
<sequence length="92" mass="10903">MAALRELQKVAKIWKTKLLFNEKEQLHFIQKDDHFFIESKNEILIWSKGDGFHSKVDARDFHSAVKRYRDEVETTRPKPTESANELFNQLKG</sequence>
<evidence type="ECO:0000313" key="2">
    <source>
        <dbReference type="EMBL" id="PML55301.1"/>
    </source>
</evidence>
<feature type="region of interest" description="Disordered" evidence="1">
    <location>
        <begin position="72"/>
        <end position="92"/>
    </location>
</feature>
<feature type="compositionally biased region" description="Polar residues" evidence="1">
    <location>
        <begin position="81"/>
        <end position="92"/>
    </location>
</feature>
<name>A0A2N7IE95_9VIBR</name>
<dbReference type="EMBL" id="MCYL01000024">
    <property type="protein sequence ID" value="PML55301.1"/>
    <property type="molecule type" value="Genomic_DNA"/>
</dbReference>
<dbReference type="Proteomes" id="UP000235746">
    <property type="component" value="Unassembled WGS sequence"/>
</dbReference>
<gene>
    <name evidence="2" type="ORF">BCT74_08205</name>
</gene>
<comment type="caution">
    <text evidence="2">The sequence shown here is derived from an EMBL/GenBank/DDBJ whole genome shotgun (WGS) entry which is preliminary data.</text>
</comment>
<reference evidence="3" key="1">
    <citation type="submission" date="2016-07" db="EMBL/GenBank/DDBJ databases">
        <title>Nontailed viruses are major unrecognized killers of bacteria in the ocean.</title>
        <authorList>
            <person name="Kauffman K."/>
            <person name="Hussain F."/>
            <person name="Yang J."/>
            <person name="Arevalo P."/>
            <person name="Brown J."/>
            <person name="Cutler M."/>
            <person name="Kelly L."/>
            <person name="Polz M.F."/>
        </authorList>
    </citation>
    <scope>NUCLEOTIDE SEQUENCE [LARGE SCALE GENOMIC DNA]</scope>
    <source>
        <strain evidence="3">10N.261.51.B8</strain>
    </source>
</reference>
<protein>
    <submittedName>
        <fullName evidence="2">Uncharacterized protein</fullName>
    </submittedName>
</protein>
<proteinExistence type="predicted"/>
<dbReference type="AlphaFoldDB" id="A0A2N7IE95"/>
<accession>A0A2N7IE95</accession>